<organism evidence="1 2">
    <name type="scientific">Pestalotiopsis fici (strain W106-1 / CGMCC3.15140)</name>
    <dbReference type="NCBI Taxonomy" id="1229662"/>
    <lineage>
        <taxon>Eukaryota</taxon>
        <taxon>Fungi</taxon>
        <taxon>Dikarya</taxon>
        <taxon>Ascomycota</taxon>
        <taxon>Pezizomycotina</taxon>
        <taxon>Sordariomycetes</taxon>
        <taxon>Xylariomycetidae</taxon>
        <taxon>Amphisphaeriales</taxon>
        <taxon>Sporocadaceae</taxon>
        <taxon>Pestalotiopsis</taxon>
    </lineage>
</organism>
<dbReference type="OrthoDB" id="5396831at2759"/>
<dbReference type="KEGG" id="pfy:PFICI_08344"/>
<dbReference type="AlphaFoldDB" id="W3X431"/>
<protein>
    <submittedName>
        <fullName evidence="1">Uncharacterized protein</fullName>
    </submittedName>
</protein>
<accession>W3X431</accession>
<sequence length="335" mass="38179">MGTSARYWPGGIPDTIRFHPQPILSSLKQVVKGWQLFLEENVVPRSSTEQDHAFETRQRQKLMQQWVSLTQAERDEYQSCAPVRPKESWYPPALRSRTGAPRETITMVNCIAPWPLSPRNRALWTKLRIMLYCLDGDSGALFGEHDGEVTAPEPSPAGPNPLTPQEFLKWCYVENANFDHIAMTSDGTVVCHNWQGILLFADQEALDTGLMLLCHIENNGQVMCQGRVWPVLMKDAYVAMMASGKPVEAILDQDMFKGPVEFRRVNMEDPIIDILESQSAYLNNADIDVWEEAIDRCAPGYLEMEEAAEGMVFDYDHAKFRSHKELEQMPWSDEQ</sequence>
<dbReference type="HOGENOM" id="CLU_054246_0_0_1"/>
<dbReference type="RefSeq" id="XP_007835116.1">
    <property type="nucleotide sequence ID" value="XM_007836925.1"/>
</dbReference>
<keyword evidence="2" id="KW-1185">Reference proteome</keyword>
<dbReference type="InParanoid" id="W3X431"/>
<dbReference type="EMBL" id="KI912113">
    <property type="protein sequence ID" value="ETS80815.1"/>
    <property type="molecule type" value="Genomic_DNA"/>
</dbReference>
<gene>
    <name evidence="1" type="ORF">PFICI_08344</name>
</gene>
<dbReference type="Proteomes" id="UP000030651">
    <property type="component" value="Unassembled WGS sequence"/>
</dbReference>
<evidence type="ECO:0000313" key="1">
    <source>
        <dbReference type="EMBL" id="ETS80815.1"/>
    </source>
</evidence>
<reference evidence="2" key="1">
    <citation type="journal article" date="2015" name="BMC Genomics">
        <title>Genomic and transcriptomic analysis of the endophytic fungus Pestalotiopsis fici reveals its lifestyle and high potential for synthesis of natural products.</title>
        <authorList>
            <person name="Wang X."/>
            <person name="Zhang X."/>
            <person name="Liu L."/>
            <person name="Xiang M."/>
            <person name="Wang W."/>
            <person name="Sun X."/>
            <person name="Che Y."/>
            <person name="Guo L."/>
            <person name="Liu G."/>
            <person name="Guo L."/>
            <person name="Wang C."/>
            <person name="Yin W.B."/>
            <person name="Stadler M."/>
            <person name="Zhang X."/>
            <person name="Liu X."/>
        </authorList>
    </citation>
    <scope>NUCLEOTIDE SEQUENCE [LARGE SCALE GENOMIC DNA]</scope>
    <source>
        <strain evidence="2">W106-1 / CGMCC3.15140</strain>
    </source>
</reference>
<dbReference type="eggNOG" id="ENOG502STXI">
    <property type="taxonomic scope" value="Eukaryota"/>
</dbReference>
<dbReference type="STRING" id="1229662.W3X431"/>
<proteinExistence type="predicted"/>
<dbReference type="GeneID" id="19273357"/>
<name>W3X431_PESFW</name>
<evidence type="ECO:0000313" key="2">
    <source>
        <dbReference type="Proteomes" id="UP000030651"/>
    </source>
</evidence>